<feature type="transmembrane region" description="Helical" evidence="1">
    <location>
        <begin position="198"/>
        <end position="224"/>
    </location>
</feature>
<proteinExistence type="predicted"/>
<feature type="signal peptide" evidence="2">
    <location>
        <begin position="1"/>
        <end position="18"/>
    </location>
</feature>
<comment type="caution">
    <text evidence="3">The sequence shown here is derived from an EMBL/GenBank/DDBJ whole genome shotgun (WGS) entry which is preliminary data.</text>
</comment>
<dbReference type="Proteomes" id="UP001152803">
    <property type="component" value="Unassembled WGS sequence"/>
</dbReference>
<keyword evidence="1" id="KW-0472">Membrane</keyword>
<evidence type="ECO:0000256" key="1">
    <source>
        <dbReference type="SAM" id="Phobius"/>
    </source>
</evidence>
<sequence length="258" mass="27859">MAFSYIAAICTLLCCVRSKILSVGQVPHILPHEVIGRVTSTSFVLSQPLCYFNHQTELPCTVNTCEIWSVIASGPGVHNFDRDKVRVASGILSASPYMDAFLGQGQKMYFITKLGVPRNFPCGDLPGIRYFKVGADGNCSTTNCNGILPAGSTVRVKYILIDPVTKKVVSESKWSFPIILLTSRASSSIDESMWKRSGAMVVITVILSCSLAVLALLLAIVLLLDCVGSGRGRHNIITDAASFRAQSYSTSGTYALRP</sequence>
<evidence type="ECO:0000313" key="4">
    <source>
        <dbReference type="Proteomes" id="UP001152803"/>
    </source>
</evidence>
<dbReference type="AlphaFoldDB" id="A0A9Q1DNU2"/>
<name>A0A9Q1DNU2_CONCO</name>
<keyword evidence="4" id="KW-1185">Reference proteome</keyword>
<dbReference type="EMBL" id="JAFJMO010000005">
    <property type="protein sequence ID" value="KAJ8275834.1"/>
    <property type="molecule type" value="Genomic_DNA"/>
</dbReference>
<dbReference type="InterPro" id="IPR024831">
    <property type="entry name" value="Uroplakin-3"/>
</dbReference>
<dbReference type="OrthoDB" id="9945328at2759"/>
<accession>A0A9Q1DNU2</accession>
<keyword evidence="1" id="KW-0812">Transmembrane</keyword>
<keyword evidence="2" id="KW-0732">Signal</keyword>
<feature type="chain" id="PRO_5040316902" evidence="2">
    <location>
        <begin position="19"/>
        <end position="258"/>
    </location>
</feature>
<reference evidence="3" key="1">
    <citation type="journal article" date="2023" name="Science">
        <title>Genome structures resolve the early diversification of teleost fishes.</title>
        <authorList>
            <person name="Parey E."/>
            <person name="Louis A."/>
            <person name="Montfort J."/>
            <person name="Bouchez O."/>
            <person name="Roques C."/>
            <person name="Iampietro C."/>
            <person name="Lluch J."/>
            <person name="Castinel A."/>
            <person name="Donnadieu C."/>
            <person name="Desvignes T."/>
            <person name="Floi Bucao C."/>
            <person name="Jouanno E."/>
            <person name="Wen M."/>
            <person name="Mejri S."/>
            <person name="Dirks R."/>
            <person name="Jansen H."/>
            <person name="Henkel C."/>
            <person name="Chen W.J."/>
            <person name="Zahm M."/>
            <person name="Cabau C."/>
            <person name="Klopp C."/>
            <person name="Thompson A.W."/>
            <person name="Robinson-Rechavi M."/>
            <person name="Braasch I."/>
            <person name="Lecointre G."/>
            <person name="Bobe J."/>
            <person name="Postlethwait J.H."/>
            <person name="Berthelot C."/>
            <person name="Roest Crollius H."/>
            <person name="Guiguen Y."/>
        </authorList>
    </citation>
    <scope>NUCLEOTIDE SEQUENCE</scope>
    <source>
        <strain evidence="3">Concon-B</strain>
    </source>
</reference>
<evidence type="ECO:0000313" key="3">
    <source>
        <dbReference type="EMBL" id="KAJ8275834.1"/>
    </source>
</evidence>
<dbReference type="PANTHER" id="PTHR15446:SF2">
    <property type="entry name" value="UROPLAKIN-3B-LIKE PROTEIN 1-RELATED"/>
    <property type="match status" value="1"/>
</dbReference>
<gene>
    <name evidence="3" type="ORF">COCON_G00075860</name>
</gene>
<organism evidence="3 4">
    <name type="scientific">Conger conger</name>
    <name type="common">Conger eel</name>
    <name type="synonym">Muraena conger</name>
    <dbReference type="NCBI Taxonomy" id="82655"/>
    <lineage>
        <taxon>Eukaryota</taxon>
        <taxon>Metazoa</taxon>
        <taxon>Chordata</taxon>
        <taxon>Craniata</taxon>
        <taxon>Vertebrata</taxon>
        <taxon>Euteleostomi</taxon>
        <taxon>Actinopterygii</taxon>
        <taxon>Neopterygii</taxon>
        <taxon>Teleostei</taxon>
        <taxon>Anguilliformes</taxon>
        <taxon>Congridae</taxon>
        <taxon>Conger</taxon>
    </lineage>
</organism>
<dbReference type="PANTHER" id="PTHR15446">
    <property type="entry name" value="UROPLAKIN III"/>
    <property type="match status" value="1"/>
</dbReference>
<evidence type="ECO:0000256" key="2">
    <source>
        <dbReference type="SAM" id="SignalP"/>
    </source>
</evidence>
<protein>
    <submittedName>
        <fullName evidence="3">Uncharacterized protein</fullName>
    </submittedName>
</protein>
<keyword evidence="1" id="KW-1133">Transmembrane helix</keyword>
<dbReference type="GO" id="GO:0016020">
    <property type="term" value="C:membrane"/>
    <property type="evidence" value="ECO:0007669"/>
    <property type="project" value="TreeGrafter"/>
</dbReference>